<dbReference type="PANTHER" id="PTHR43102:SF2">
    <property type="entry name" value="GAF DOMAIN-CONTAINING PROTEIN"/>
    <property type="match status" value="1"/>
</dbReference>
<evidence type="ECO:0000256" key="1">
    <source>
        <dbReference type="SAM" id="MobiDB-lite"/>
    </source>
</evidence>
<dbReference type="SMART" id="SM00065">
    <property type="entry name" value="GAF"/>
    <property type="match status" value="1"/>
</dbReference>
<dbReference type="InterPro" id="IPR003018">
    <property type="entry name" value="GAF"/>
</dbReference>
<feature type="region of interest" description="Disordered" evidence="1">
    <location>
        <begin position="190"/>
        <end position="218"/>
    </location>
</feature>
<dbReference type="InterPro" id="IPR029016">
    <property type="entry name" value="GAF-like_dom_sf"/>
</dbReference>
<dbReference type="RefSeq" id="WP_007416483.1">
    <property type="nucleotide sequence ID" value="NZ_ABOX02000027.1"/>
</dbReference>
<dbReference type="EMBL" id="ABOX02000027">
    <property type="protein sequence ID" value="EEF59484.1"/>
    <property type="molecule type" value="Genomic_DNA"/>
</dbReference>
<keyword evidence="4" id="KW-1185">Reference proteome</keyword>
<dbReference type="Proteomes" id="UP000003688">
    <property type="component" value="Unassembled WGS sequence"/>
</dbReference>
<dbReference type="SUPFAM" id="SSF55781">
    <property type="entry name" value="GAF domain-like"/>
    <property type="match status" value="1"/>
</dbReference>
<evidence type="ECO:0000259" key="2">
    <source>
        <dbReference type="SMART" id="SM00065"/>
    </source>
</evidence>
<proteinExistence type="predicted"/>
<protein>
    <submittedName>
        <fullName evidence="3">Putative GAF sensor protein</fullName>
    </submittedName>
</protein>
<comment type="caution">
    <text evidence="3">The sequence shown here is derived from an EMBL/GenBank/DDBJ whole genome shotgun (WGS) entry which is preliminary data.</text>
</comment>
<sequence length="218" mass="24959">MKAPIPKNEKQRLEVLWQYEVLDTIPEVVFDELTELAAHICEAPVALITLVDENRQWFKSKVGIDLNQTSRDISFCAHAILHEDVLVVADASKDKRFAKNPLVVSEPRIRFYAGAPLITPDGQALGTLCVLDKKPHKITPDQKRALEILSRHVMTQLELRRRSLELAKTRKDHDKVLKELEAARRKLAKIKTAPPRKKLSARKSLPIFKGLKKTKRRR</sequence>
<reference evidence="3 4" key="1">
    <citation type="journal article" date="2011" name="J. Bacteriol.">
        <title>Genome sequence of 'Pedosphaera parvula' Ellin514, an aerobic Verrucomicrobial isolate from pasture soil.</title>
        <authorList>
            <person name="Kant R."/>
            <person name="van Passel M.W."/>
            <person name="Sangwan P."/>
            <person name="Palva A."/>
            <person name="Lucas S."/>
            <person name="Copeland A."/>
            <person name="Lapidus A."/>
            <person name="Glavina Del Rio T."/>
            <person name="Dalin E."/>
            <person name="Tice H."/>
            <person name="Bruce D."/>
            <person name="Goodwin L."/>
            <person name="Pitluck S."/>
            <person name="Chertkov O."/>
            <person name="Larimer F.W."/>
            <person name="Land M.L."/>
            <person name="Hauser L."/>
            <person name="Brettin T.S."/>
            <person name="Detter J.C."/>
            <person name="Han S."/>
            <person name="de Vos W.M."/>
            <person name="Janssen P.H."/>
            <person name="Smidt H."/>
        </authorList>
    </citation>
    <scope>NUCLEOTIDE SEQUENCE [LARGE SCALE GENOMIC DNA]</scope>
    <source>
        <strain evidence="3 4">Ellin514</strain>
    </source>
</reference>
<feature type="compositionally biased region" description="Basic residues" evidence="1">
    <location>
        <begin position="190"/>
        <end position="201"/>
    </location>
</feature>
<dbReference type="AlphaFoldDB" id="B9XKZ0"/>
<dbReference type="Pfam" id="PF01590">
    <property type="entry name" value="GAF"/>
    <property type="match status" value="1"/>
</dbReference>
<dbReference type="Gene3D" id="3.30.450.40">
    <property type="match status" value="1"/>
</dbReference>
<feature type="domain" description="GAF" evidence="2">
    <location>
        <begin position="21"/>
        <end position="167"/>
    </location>
</feature>
<dbReference type="OrthoDB" id="9815750at2"/>
<dbReference type="STRING" id="320771.Cflav_PD2328"/>
<name>B9XKZ0_PEDPL</name>
<gene>
    <name evidence="3" type="ORF">Cflav_PD2328</name>
</gene>
<dbReference type="PANTHER" id="PTHR43102">
    <property type="entry name" value="SLR1143 PROTEIN"/>
    <property type="match status" value="1"/>
</dbReference>
<organism evidence="3 4">
    <name type="scientific">Pedosphaera parvula (strain Ellin514)</name>
    <dbReference type="NCBI Taxonomy" id="320771"/>
    <lineage>
        <taxon>Bacteria</taxon>
        <taxon>Pseudomonadati</taxon>
        <taxon>Verrucomicrobiota</taxon>
        <taxon>Pedosphaerae</taxon>
        <taxon>Pedosphaerales</taxon>
        <taxon>Pedosphaeraceae</taxon>
        <taxon>Pedosphaera</taxon>
    </lineage>
</organism>
<accession>B9XKZ0</accession>
<evidence type="ECO:0000313" key="3">
    <source>
        <dbReference type="EMBL" id="EEF59484.1"/>
    </source>
</evidence>
<evidence type="ECO:0000313" key="4">
    <source>
        <dbReference type="Proteomes" id="UP000003688"/>
    </source>
</evidence>